<keyword evidence="1" id="KW-0472">Membrane</keyword>
<gene>
    <name evidence="2" type="ORF">DXB99_02945</name>
</gene>
<accession>A0A3E4YL77</accession>
<name>A0A3E4YL77_9FIRM</name>
<organism evidence="2 3">
    <name type="scientific">Agathobacter rectalis</name>
    <dbReference type="NCBI Taxonomy" id="39491"/>
    <lineage>
        <taxon>Bacteria</taxon>
        <taxon>Bacillati</taxon>
        <taxon>Bacillota</taxon>
        <taxon>Clostridia</taxon>
        <taxon>Lachnospirales</taxon>
        <taxon>Lachnospiraceae</taxon>
        <taxon>Agathobacter</taxon>
    </lineage>
</organism>
<reference evidence="2 3" key="1">
    <citation type="submission" date="2018-08" db="EMBL/GenBank/DDBJ databases">
        <title>A genome reference for cultivated species of the human gut microbiota.</title>
        <authorList>
            <person name="Zou Y."/>
            <person name="Xue W."/>
            <person name="Luo G."/>
        </authorList>
    </citation>
    <scope>NUCLEOTIDE SEQUENCE [LARGE SCALE GENOMIC DNA]</scope>
    <source>
        <strain evidence="2 3">OM07-13</strain>
    </source>
</reference>
<evidence type="ECO:0000313" key="2">
    <source>
        <dbReference type="EMBL" id="RGM75498.1"/>
    </source>
</evidence>
<sequence length="177" mass="21610">MLGPKYNFEFTDIDKLQEIVTKKHKKYNYLYIFSMILLVLTLVLSIIIIFGIFNHRFLCFIFFFFFTTSFILIHICCNVEEIYNQNKSILDMYNKITELKASDKMSDIRLCYQYGHLEISYFDENDILRKDSYCLNIDKTQLYYYKKQNYLIRGYYDINKNQYILEIYIPYDTIKNK</sequence>
<dbReference type="RefSeq" id="WP_117718257.1">
    <property type="nucleotide sequence ID" value="NZ_QSTP01000001.1"/>
</dbReference>
<feature type="transmembrane region" description="Helical" evidence="1">
    <location>
        <begin position="29"/>
        <end position="50"/>
    </location>
</feature>
<protein>
    <submittedName>
        <fullName evidence="2">Uncharacterized protein</fullName>
    </submittedName>
</protein>
<dbReference type="Proteomes" id="UP000260758">
    <property type="component" value="Unassembled WGS sequence"/>
</dbReference>
<evidence type="ECO:0000313" key="3">
    <source>
        <dbReference type="Proteomes" id="UP000260758"/>
    </source>
</evidence>
<evidence type="ECO:0000256" key="1">
    <source>
        <dbReference type="SAM" id="Phobius"/>
    </source>
</evidence>
<keyword evidence="1" id="KW-1133">Transmembrane helix</keyword>
<dbReference type="AlphaFoldDB" id="A0A3E4YL77"/>
<dbReference type="EMBL" id="QSTP01000001">
    <property type="protein sequence ID" value="RGM75498.1"/>
    <property type="molecule type" value="Genomic_DNA"/>
</dbReference>
<feature type="transmembrane region" description="Helical" evidence="1">
    <location>
        <begin position="57"/>
        <end position="75"/>
    </location>
</feature>
<keyword evidence="1" id="KW-0812">Transmembrane</keyword>
<comment type="caution">
    <text evidence="2">The sequence shown here is derived from an EMBL/GenBank/DDBJ whole genome shotgun (WGS) entry which is preliminary data.</text>
</comment>
<proteinExistence type="predicted"/>